<dbReference type="Proteomes" id="UP000190367">
    <property type="component" value="Unassembled WGS sequence"/>
</dbReference>
<evidence type="ECO:0000313" key="3">
    <source>
        <dbReference type="Proteomes" id="UP000190367"/>
    </source>
</evidence>
<dbReference type="STRING" id="634771.SAMN04488128_104311"/>
<dbReference type="GO" id="GO:0004029">
    <property type="term" value="F:aldehyde dehydrogenase (NAD+) activity"/>
    <property type="evidence" value="ECO:0007669"/>
    <property type="project" value="TreeGrafter"/>
</dbReference>
<evidence type="ECO:0000259" key="1">
    <source>
        <dbReference type="Pfam" id="PF01370"/>
    </source>
</evidence>
<dbReference type="PANTHER" id="PTHR48079:SF9">
    <property type="entry name" value="PUTATIVE-RELATED"/>
    <property type="match status" value="1"/>
</dbReference>
<evidence type="ECO:0000313" key="2">
    <source>
        <dbReference type="EMBL" id="SKA37592.1"/>
    </source>
</evidence>
<dbReference type="PANTHER" id="PTHR48079">
    <property type="entry name" value="PROTEIN YEEZ"/>
    <property type="match status" value="1"/>
</dbReference>
<protein>
    <submittedName>
        <fullName evidence="2">Nucleoside-diphosphate-sugar epimerase</fullName>
    </submittedName>
</protein>
<dbReference type="EMBL" id="FUWZ01000004">
    <property type="protein sequence ID" value="SKA37592.1"/>
    <property type="molecule type" value="Genomic_DNA"/>
</dbReference>
<dbReference type="InterPro" id="IPR051783">
    <property type="entry name" value="NAD(P)-dependent_oxidoreduct"/>
</dbReference>
<proteinExistence type="predicted"/>
<dbReference type="CDD" id="cd05262">
    <property type="entry name" value="SDR_a7"/>
    <property type="match status" value="1"/>
</dbReference>
<dbReference type="InterPro" id="IPR001509">
    <property type="entry name" value="Epimerase_deHydtase"/>
</dbReference>
<name>A0A1T4TAS4_9BACT</name>
<dbReference type="GO" id="GO:0005737">
    <property type="term" value="C:cytoplasm"/>
    <property type="evidence" value="ECO:0007669"/>
    <property type="project" value="TreeGrafter"/>
</dbReference>
<organism evidence="2 3">
    <name type="scientific">Chitinophaga eiseniae</name>
    <dbReference type="NCBI Taxonomy" id="634771"/>
    <lineage>
        <taxon>Bacteria</taxon>
        <taxon>Pseudomonadati</taxon>
        <taxon>Bacteroidota</taxon>
        <taxon>Chitinophagia</taxon>
        <taxon>Chitinophagales</taxon>
        <taxon>Chitinophagaceae</taxon>
        <taxon>Chitinophaga</taxon>
    </lineage>
</organism>
<dbReference type="Pfam" id="PF01370">
    <property type="entry name" value="Epimerase"/>
    <property type="match status" value="1"/>
</dbReference>
<reference evidence="3" key="1">
    <citation type="submission" date="2017-02" db="EMBL/GenBank/DDBJ databases">
        <authorList>
            <person name="Varghese N."/>
            <person name="Submissions S."/>
        </authorList>
    </citation>
    <scope>NUCLEOTIDE SEQUENCE [LARGE SCALE GENOMIC DNA]</scope>
    <source>
        <strain evidence="3">DSM 22224</strain>
    </source>
</reference>
<dbReference type="OrthoDB" id="9807212at2"/>
<sequence length="300" mass="31805">MKVFVTGATGFVGTAVVKELLAAGHQVAGLARSEAAAQKLISLGAEAHRGDLTDTDSLKAGAANADGVIHLGFIHDFSRFKEMCAVDEKVIETIGEALAGTTRPFIVTSATGVLAQNGIITEQDRSESDANPRVATEKAVDRIAAKGIRVSVVRLPPSVHGEEDKGGFIPILIRLAREKGKSVMINDGANVWPAVHQRDAARLYRLALEKNADSGTRYHAVAEQGVPFNIIATAIGEKLGVPVVSLGPDEANAHFTWFAHFARFNNLSSGEATKSALGWNPTHATLPEDLTGNAYFPAEH</sequence>
<dbReference type="InterPro" id="IPR036291">
    <property type="entry name" value="NAD(P)-bd_dom_sf"/>
</dbReference>
<accession>A0A1T4TAS4</accession>
<dbReference type="Gene3D" id="3.40.50.720">
    <property type="entry name" value="NAD(P)-binding Rossmann-like Domain"/>
    <property type="match status" value="1"/>
</dbReference>
<dbReference type="RefSeq" id="WP_078671663.1">
    <property type="nucleotide sequence ID" value="NZ_FUWZ01000004.1"/>
</dbReference>
<dbReference type="AlphaFoldDB" id="A0A1T4TAS4"/>
<keyword evidence="3" id="KW-1185">Reference proteome</keyword>
<feature type="domain" description="NAD-dependent epimerase/dehydratase" evidence="1">
    <location>
        <begin position="3"/>
        <end position="217"/>
    </location>
</feature>
<dbReference type="SUPFAM" id="SSF51735">
    <property type="entry name" value="NAD(P)-binding Rossmann-fold domains"/>
    <property type="match status" value="1"/>
</dbReference>
<gene>
    <name evidence="2" type="ORF">SAMN04488128_104311</name>
</gene>